<keyword evidence="1" id="KW-0479">Metal-binding</keyword>
<dbReference type="EMBL" id="CP007130">
    <property type="protein sequence ID" value="AHG93418.1"/>
    <property type="molecule type" value="Genomic_DNA"/>
</dbReference>
<name>W0RV08_9BACT</name>
<dbReference type="GO" id="GO:0009055">
    <property type="term" value="F:electron transfer activity"/>
    <property type="evidence" value="ECO:0007669"/>
    <property type="project" value="InterPro"/>
</dbReference>
<evidence type="ECO:0000256" key="2">
    <source>
        <dbReference type="ARBA" id="ARBA00023008"/>
    </source>
</evidence>
<accession>W0RV08</accession>
<feature type="domain" description="Blue (type 1) copper" evidence="3">
    <location>
        <begin position="7"/>
        <end position="56"/>
    </location>
</feature>
<dbReference type="GO" id="GO:0005507">
    <property type="term" value="F:copper ion binding"/>
    <property type="evidence" value="ECO:0007669"/>
    <property type="project" value="InterPro"/>
</dbReference>
<keyword evidence="5" id="KW-1185">Reference proteome</keyword>
<geneLocation type="plasmid" evidence="4 5">
    <name>2</name>
</geneLocation>
<proteinExistence type="predicted"/>
<gene>
    <name evidence="4" type="ORF">J421_5883</name>
</gene>
<dbReference type="AlphaFoldDB" id="W0RV08"/>
<evidence type="ECO:0000313" key="4">
    <source>
        <dbReference type="EMBL" id="AHG93418.1"/>
    </source>
</evidence>
<dbReference type="OrthoDB" id="9757546at2"/>
<dbReference type="InParanoid" id="W0RV08"/>
<keyword evidence="4" id="KW-0614">Plasmid</keyword>
<sequence length="57" mass="6100">MTWTWSGVNQHNVTFDDGAKSATQSAGTFQRAFSAAGSYSYHCTIHGTAMSGVITVR</sequence>
<dbReference type="Pfam" id="PF00127">
    <property type="entry name" value="Copper-bind"/>
    <property type="match status" value="1"/>
</dbReference>
<dbReference type="InterPro" id="IPR000923">
    <property type="entry name" value="BlueCu_1"/>
</dbReference>
<protein>
    <submittedName>
        <fullName evidence="4">Blue (Type 1) copper domain protein</fullName>
    </submittedName>
</protein>
<organism evidence="4 5">
    <name type="scientific">Gemmatirosa kalamazoonensis</name>
    <dbReference type="NCBI Taxonomy" id="861299"/>
    <lineage>
        <taxon>Bacteria</taxon>
        <taxon>Pseudomonadati</taxon>
        <taxon>Gemmatimonadota</taxon>
        <taxon>Gemmatimonadia</taxon>
        <taxon>Gemmatimonadales</taxon>
        <taxon>Gemmatimonadaceae</taxon>
        <taxon>Gemmatirosa</taxon>
    </lineage>
</organism>
<evidence type="ECO:0000256" key="1">
    <source>
        <dbReference type="ARBA" id="ARBA00022723"/>
    </source>
</evidence>
<dbReference type="Gene3D" id="2.60.40.420">
    <property type="entry name" value="Cupredoxins - blue copper proteins"/>
    <property type="match status" value="1"/>
</dbReference>
<dbReference type="InterPro" id="IPR008972">
    <property type="entry name" value="Cupredoxin"/>
</dbReference>
<dbReference type="SUPFAM" id="SSF49503">
    <property type="entry name" value="Cupredoxins"/>
    <property type="match status" value="1"/>
</dbReference>
<evidence type="ECO:0000259" key="3">
    <source>
        <dbReference type="Pfam" id="PF00127"/>
    </source>
</evidence>
<dbReference type="Proteomes" id="UP000019151">
    <property type="component" value="Plasmid 2"/>
</dbReference>
<reference evidence="4 5" key="1">
    <citation type="journal article" date="2014" name="Genome Announc.">
        <title>Genome Sequence and Methylome of Soil Bacterium Gemmatirosa kalamazoonensis KBS708T, a Member of the Rarely Cultivated Gemmatimonadetes Phylum.</title>
        <authorList>
            <person name="Debruyn J.M."/>
            <person name="Radosevich M."/>
            <person name="Wommack K.E."/>
            <person name="Polson S.W."/>
            <person name="Hauser L.J."/>
            <person name="Fawaz M.N."/>
            <person name="Korlach J."/>
            <person name="Tsai Y.C."/>
        </authorList>
    </citation>
    <scope>NUCLEOTIDE SEQUENCE [LARGE SCALE GENOMIC DNA]</scope>
    <source>
        <strain evidence="4 5">KBS708</strain>
        <plasmid evidence="5">Plasmid 2</plasmid>
    </source>
</reference>
<dbReference type="KEGG" id="gba:J421_5883"/>
<evidence type="ECO:0000313" key="5">
    <source>
        <dbReference type="Proteomes" id="UP000019151"/>
    </source>
</evidence>
<keyword evidence="2" id="KW-0186">Copper</keyword>
<dbReference type="HOGENOM" id="CLU_2990236_0_0_0"/>